<dbReference type="Proteomes" id="UP000552757">
    <property type="component" value="Unassembled WGS sequence"/>
</dbReference>
<keyword evidence="1" id="KW-0812">Transmembrane</keyword>
<accession>A0A7W6DGS9</accession>
<protein>
    <submittedName>
        <fullName evidence="2">Uncharacterized protein</fullName>
    </submittedName>
</protein>
<dbReference type="EMBL" id="JACIEB010000006">
    <property type="protein sequence ID" value="MBB3983016.1"/>
    <property type="molecule type" value="Genomic_DNA"/>
</dbReference>
<sequence>MTSIVLVLILLALVPATLSCVIWRLSKQLFRPARIMFASFAGMIVPTTIGYMIFQSEGGHGDPDPEAFMWFAMAVAAAVTFAIILWLETRQFSK</sequence>
<gene>
    <name evidence="2" type="ORF">GGR44_002696</name>
</gene>
<dbReference type="RefSeq" id="WP_183956022.1">
    <property type="nucleotide sequence ID" value="NZ_JACIEB010000006.1"/>
</dbReference>
<keyword evidence="1" id="KW-1133">Transmembrane helix</keyword>
<keyword evidence="1" id="KW-0472">Membrane</keyword>
<proteinExistence type="predicted"/>
<keyword evidence="3" id="KW-1185">Reference proteome</keyword>
<comment type="caution">
    <text evidence="2">The sequence shown here is derived from an EMBL/GenBank/DDBJ whole genome shotgun (WGS) entry which is preliminary data.</text>
</comment>
<name>A0A7W6DGS9_9SPHN</name>
<feature type="transmembrane region" description="Helical" evidence="1">
    <location>
        <begin position="35"/>
        <end position="55"/>
    </location>
</feature>
<organism evidence="2 3">
    <name type="scientific">Sphingobium fontiphilum</name>
    <dbReference type="NCBI Taxonomy" id="944425"/>
    <lineage>
        <taxon>Bacteria</taxon>
        <taxon>Pseudomonadati</taxon>
        <taxon>Pseudomonadota</taxon>
        <taxon>Alphaproteobacteria</taxon>
        <taxon>Sphingomonadales</taxon>
        <taxon>Sphingomonadaceae</taxon>
        <taxon>Sphingobium</taxon>
    </lineage>
</organism>
<evidence type="ECO:0000313" key="2">
    <source>
        <dbReference type="EMBL" id="MBB3983016.1"/>
    </source>
</evidence>
<feature type="transmembrane region" description="Helical" evidence="1">
    <location>
        <begin position="67"/>
        <end position="87"/>
    </location>
</feature>
<evidence type="ECO:0000256" key="1">
    <source>
        <dbReference type="SAM" id="Phobius"/>
    </source>
</evidence>
<reference evidence="2 3" key="1">
    <citation type="submission" date="2020-08" db="EMBL/GenBank/DDBJ databases">
        <title>Genomic Encyclopedia of Type Strains, Phase IV (KMG-IV): sequencing the most valuable type-strain genomes for metagenomic binning, comparative biology and taxonomic classification.</title>
        <authorList>
            <person name="Goeker M."/>
        </authorList>
    </citation>
    <scope>NUCLEOTIDE SEQUENCE [LARGE SCALE GENOMIC DNA]</scope>
    <source>
        <strain evidence="2 3">DSM 29348</strain>
    </source>
</reference>
<evidence type="ECO:0000313" key="3">
    <source>
        <dbReference type="Proteomes" id="UP000552757"/>
    </source>
</evidence>
<dbReference type="AlphaFoldDB" id="A0A7W6DGS9"/>
<feature type="transmembrane region" description="Helical" evidence="1">
    <location>
        <begin position="6"/>
        <end position="23"/>
    </location>
</feature>